<evidence type="ECO:0000256" key="1">
    <source>
        <dbReference type="SAM" id="Phobius"/>
    </source>
</evidence>
<evidence type="ECO:0000313" key="3">
    <source>
        <dbReference type="Proteomes" id="UP000325081"/>
    </source>
</evidence>
<accession>A0A5A7R995</accession>
<keyword evidence="3" id="KW-1185">Reference proteome</keyword>
<keyword evidence="2" id="KW-0675">Receptor</keyword>
<proteinExistence type="predicted"/>
<name>A0A5A7R995_STRAF</name>
<organism evidence="2 3">
    <name type="scientific">Striga asiatica</name>
    <name type="common">Asiatic witchweed</name>
    <name type="synonym">Buchnera asiatica</name>
    <dbReference type="NCBI Taxonomy" id="4170"/>
    <lineage>
        <taxon>Eukaryota</taxon>
        <taxon>Viridiplantae</taxon>
        <taxon>Streptophyta</taxon>
        <taxon>Embryophyta</taxon>
        <taxon>Tracheophyta</taxon>
        <taxon>Spermatophyta</taxon>
        <taxon>Magnoliopsida</taxon>
        <taxon>eudicotyledons</taxon>
        <taxon>Gunneridae</taxon>
        <taxon>Pentapetalae</taxon>
        <taxon>asterids</taxon>
        <taxon>lamiids</taxon>
        <taxon>Lamiales</taxon>
        <taxon>Orobanchaceae</taxon>
        <taxon>Buchnereae</taxon>
        <taxon>Striga</taxon>
    </lineage>
</organism>
<feature type="transmembrane region" description="Helical" evidence="1">
    <location>
        <begin position="76"/>
        <end position="95"/>
    </location>
</feature>
<keyword evidence="1" id="KW-1133">Transmembrane helix</keyword>
<reference evidence="3" key="1">
    <citation type="journal article" date="2019" name="Curr. Biol.">
        <title>Genome Sequence of Striga asiatica Provides Insight into the Evolution of Plant Parasitism.</title>
        <authorList>
            <person name="Yoshida S."/>
            <person name="Kim S."/>
            <person name="Wafula E.K."/>
            <person name="Tanskanen J."/>
            <person name="Kim Y.M."/>
            <person name="Honaas L."/>
            <person name="Yang Z."/>
            <person name="Spallek T."/>
            <person name="Conn C.E."/>
            <person name="Ichihashi Y."/>
            <person name="Cheong K."/>
            <person name="Cui S."/>
            <person name="Der J.P."/>
            <person name="Gundlach H."/>
            <person name="Jiao Y."/>
            <person name="Hori C."/>
            <person name="Ishida J.K."/>
            <person name="Kasahara H."/>
            <person name="Kiba T."/>
            <person name="Kim M.S."/>
            <person name="Koo N."/>
            <person name="Laohavisit A."/>
            <person name="Lee Y.H."/>
            <person name="Lumba S."/>
            <person name="McCourt P."/>
            <person name="Mortimer J.C."/>
            <person name="Mutuku J.M."/>
            <person name="Nomura T."/>
            <person name="Sasaki-Sekimoto Y."/>
            <person name="Seto Y."/>
            <person name="Wang Y."/>
            <person name="Wakatake T."/>
            <person name="Sakakibara H."/>
            <person name="Demura T."/>
            <person name="Yamaguchi S."/>
            <person name="Yoneyama K."/>
            <person name="Manabe R.I."/>
            <person name="Nelson D.C."/>
            <person name="Schulman A.H."/>
            <person name="Timko M.P."/>
            <person name="dePamphilis C.W."/>
            <person name="Choi D."/>
            <person name="Shirasu K."/>
        </authorList>
    </citation>
    <scope>NUCLEOTIDE SEQUENCE [LARGE SCALE GENOMIC DNA]</scope>
    <source>
        <strain evidence="3">cv. UVA1</strain>
    </source>
</reference>
<keyword evidence="1" id="KW-0472">Membrane</keyword>
<dbReference type="EMBL" id="BKCP01010959">
    <property type="protein sequence ID" value="GER54149.1"/>
    <property type="molecule type" value="Genomic_DNA"/>
</dbReference>
<comment type="caution">
    <text evidence="2">The sequence shown here is derived from an EMBL/GenBank/DDBJ whole genome shotgun (WGS) entry which is preliminary data.</text>
</comment>
<evidence type="ECO:0000313" key="2">
    <source>
        <dbReference type="EMBL" id="GER54149.1"/>
    </source>
</evidence>
<dbReference type="AlphaFoldDB" id="A0A5A7R995"/>
<feature type="transmembrane region" description="Helical" evidence="1">
    <location>
        <begin position="115"/>
        <end position="134"/>
    </location>
</feature>
<protein>
    <submittedName>
        <fullName evidence="2">Vascular endothelial growth factor receptor 2</fullName>
    </submittedName>
</protein>
<gene>
    <name evidence="2" type="ORF">STAS_31714</name>
</gene>
<sequence length="138" mass="16029">MGRYHKYWFNRKFEGDGPRLQFSLLGEYLLAKENVEDGGPTKYDIMDCALSKAFAASWNCFKSDYVNISDKSMKDLWRLGSLLWVFCLLPVWIPIIKVCHNFRHDRRNADPDYKLPLAAFASPLMVWSMGYVSFSSVI</sequence>
<keyword evidence="1" id="KW-0812">Transmembrane</keyword>
<dbReference type="Proteomes" id="UP000325081">
    <property type="component" value="Unassembled WGS sequence"/>
</dbReference>